<dbReference type="RefSeq" id="WP_251602952.1">
    <property type="nucleotide sequence ID" value="NZ_JAMQJY010000001.1"/>
</dbReference>
<keyword evidence="2" id="KW-1185">Reference proteome</keyword>
<comment type="caution">
    <text evidence="1">The sequence shown here is derived from an EMBL/GenBank/DDBJ whole genome shotgun (WGS) entry which is preliminary data.</text>
</comment>
<organism evidence="1 2">
    <name type="scientific">Alkalicoccobacillus plakortidis</name>
    <dbReference type="NCBI Taxonomy" id="444060"/>
    <lineage>
        <taxon>Bacteria</taxon>
        <taxon>Bacillati</taxon>
        <taxon>Bacillota</taxon>
        <taxon>Bacilli</taxon>
        <taxon>Bacillales</taxon>
        <taxon>Bacillaceae</taxon>
        <taxon>Alkalicoccobacillus</taxon>
    </lineage>
</organism>
<dbReference type="EMBL" id="JAMQJY010000001">
    <property type="protein sequence ID" value="MCM2674075.1"/>
    <property type="molecule type" value="Genomic_DNA"/>
</dbReference>
<protein>
    <submittedName>
        <fullName evidence="1">Uncharacterized protein</fullName>
    </submittedName>
</protein>
<evidence type="ECO:0000313" key="2">
    <source>
        <dbReference type="Proteomes" id="UP001203665"/>
    </source>
</evidence>
<evidence type="ECO:0000313" key="1">
    <source>
        <dbReference type="EMBL" id="MCM2674075.1"/>
    </source>
</evidence>
<name>A0ABT0XDU4_9BACI</name>
<reference evidence="1" key="1">
    <citation type="submission" date="2022-06" db="EMBL/GenBank/DDBJ databases">
        <title>Alkalicoccobacillus porphyridii sp. nov., isolated from a marine red alga, Porphyridium purpureum and reclassification of Shouchella plakortidis and Shouchella gibsonii as Alkalicoccobacillus plakortidis comb. nov. and Alkalicoccobacillus gibsonii comb. nov.</title>
        <authorList>
            <person name="Kim K.H."/>
            <person name="Lee J.K."/>
            <person name="Han D.M."/>
            <person name="Baek J.H."/>
            <person name="Jeon C.O."/>
        </authorList>
    </citation>
    <scope>NUCLEOTIDE SEQUENCE</scope>
    <source>
        <strain evidence="1">DSM 19153</strain>
    </source>
</reference>
<proteinExistence type="predicted"/>
<dbReference type="Proteomes" id="UP001203665">
    <property type="component" value="Unassembled WGS sequence"/>
</dbReference>
<gene>
    <name evidence="1" type="ORF">NDM98_00115</name>
</gene>
<accession>A0ABT0XDU4</accession>
<sequence length="141" mass="16975">MEELSFNAYFNWFYKDDDYIATNEFKVLKKRLLKQKEILSDFLFFPVNLQGEVTSHTLYFFNEKWLITLLVSKEYELVVTHQSLLGIDEIYYGINPYGHRVLKVRKENKDLFDLEYKGSWPSKLKDDYQSNLDEIHDLLTK</sequence>